<dbReference type="AlphaFoldDB" id="A0A165B4N6"/>
<reference evidence="1 2" key="1">
    <citation type="journal article" date="2016" name="Mol. Biol. Evol.">
        <title>Comparative Genomics of Early-Diverging Mushroom-Forming Fungi Provides Insights into the Origins of Lignocellulose Decay Capabilities.</title>
        <authorList>
            <person name="Nagy L.G."/>
            <person name="Riley R."/>
            <person name="Tritt A."/>
            <person name="Adam C."/>
            <person name="Daum C."/>
            <person name="Floudas D."/>
            <person name="Sun H."/>
            <person name="Yadav J.S."/>
            <person name="Pangilinan J."/>
            <person name="Larsson K.H."/>
            <person name="Matsuura K."/>
            <person name="Barry K."/>
            <person name="Labutti K."/>
            <person name="Kuo R."/>
            <person name="Ohm R.A."/>
            <person name="Bhattacharya S.S."/>
            <person name="Shirouzu T."/>
            <person name="Yoshinaga Y."/>
            <person name="Martin F.M."/>
            <person name="Grigoriev I.V."/>
            <person name="Hibbett D.S."/>
        </authorList>
    </citation>
    <scope>NUCLEOTIDE SEQUENCE [LARGE SCALE GENOMIC DNA]</scope>
    <source>
        <strain evidence="1 2">93-53</strain>
    </source>
</reference>
<dbReference type="InParanoid" id="A0A165B4N6"/>
<gene>
    <name evidence="1" type="ORF">LAESUDRAFT_562452</name>
</gene>
<dbReference type="GeneID" id="63819989"/>
<evidence type="ECO:0000313" key="2">
    <source>
        <dbReference type="Proteomes" id="UP000076871"/>
    </source>
</evidence>
<protein>
    <submittedName>
        <fullName evidence="1">Uncharacterized protein</fullName>
    </submittedName>
</protein>
<dbReference type="RefSeq" id="XP_040757966.1">
    <property type="nucleotide sequence ID" value="XM_040902958.1"/>
</dbReference>
<dbReference type="EMBL" id="KV427692">
    <property type="protein sequence ID" value="KZT00226.1"/>
    <property type="molecule type" value="Genomic_DNA"/>
</dbReference>
<proteinExistence type="predicted"/>
<dbReference type="Proteomes" id="UP000076871">
    <property type="component" value="Unassembled WGS sequence"/>
</dbReference>
<keyword evidence="2" id="KW-1185">Reference proteome</keyword>
<organism evidence="1 2">
    <name type="scientific">Laetiporus sulphureus 93-53</name>
    <dbReference type="NCBI Taxonomy" id="1314785"/>
    <lineage>
        <taxon>Eukaryota</taxon>
        <taxon>Fungi</taxon>
        <taxon>Dikarya</taxon>
        <taxon>Basidiomycota</taxon>
        <taxon>Agaricomycotina</taxon>
        <taxon>Agaricomycetes</taxon>
        <taxon>Polyporales</taxon>
        <taxon>Laetiporus</taxon>
    </lineage>
</organism>
<sequence length="83" mass="9386">MAVWSREGNLVEPQLAFINELAPVCTEEAQPRHVALIPPACTLTFELPSIDSRETVLESRTIREAHWSSTQQGAERMSLHSQW</sequence>
<accession>A0A165B4N6</accession>
<evidence type="ECO:0000313" key="1">
    <source>
        <dbReference type="EMBL" id="KZT00226.1"/>
    </source>
</evidence>
<name>A0A165B4N6_9APHY</name>